<keyword evidence="8 19" id="KW-0132">Cell division</keyword>
<name>A0ABS9EIG5_9FLAO</name>
<dbReference type="SUPFAM" id="SSF56176">
    <property type="entry name" value="FAD-binding/transporter-associated domain-like"/>
    <property type="match status" value="1"/>
</dbReference>
<comment type="cofactor">
    <cofactor evidence="1 19">
        <name>FAD</name>
        <dbReference type="ChEBI" id="CHEBI:57692"/>
    </cofactor>
</comment>
<dbReference type="EMBL" id="JAKGTH010000011">
    <property type="protein sequence ID" value="MCF4102653.1"/>
    <property type="molecule type" value="Genomic_DNA"/>
</dbReference>
<evidence type="ECO:0000256" key="6">
    <source>
        <dbReference type="ARBA" id="ARBA00015188"/>
    </source>
</evidence>
<dbReference type="Proteomes" id="UP001179363">
    <property type="component" value="Unassembled WGS sequence"/>
</dbReference>
<comment type="pathway">
    <text evidence="4 19">Cell wall biogenesis; peptidoglycan biosynthesis.</text>
</comment>
<evidence type="ECO:0000259" key="20">
    <source>
        <dbReference type="PROSITE" id="PS51387"/>
    </source>
</evidence>
<evidence type="ECO:0000256" key="15">
    <source>
        <dbReference type="ARBA" id="ARBA00023306"/>
    </source>
</evidence>
<protein>
    <recommendedName>
        <fullName evidence="6 19">UDP-N-acetylenolpyruvoylglucosamine reductase</fullName>
        <ecNumber evidence="5 19">1.3.1.98</ecNumber>
    </recommendedName>
    <alternativeName>
        <fullName evidence="17 19">UDP-N-acetylmuramate dehydrogenase</fullName>
    </alternativeName>
</protein>
<evidence type="ECO:0000256" key="5">
    <source>
        <dbReference type="ARBA" id="ARBA00012518"/>
    </source>
</evidence>
<sequence length="285" mass="32337">MILKLNQDLTLYNNYRVKSVCKRAFFPQNEEDFIDLYKENINTKKIILGGGYNVILSKQTYNEDFLLIGETFSKYNVVDNIIEAQAGIEMKKMSEIALAHNLSGLEVFYDIPSSLGGAIVMNAGASGSEIKDHFLKARYLDLDDLKIKEISKEEASFEYRNSFFQKNTNKIVLKVWLKLAAGDPVLIKSKMDEIKTSRWAKQPKDYPNAGSVFKRPDGFYVGTMIEELGLKGFSVGGAQVSRKHAGFIINYNNATGDDILNLIEEIQNRVYKAYNVNLEVEQRII</sequence>
<comment type="subcellular location">
    <subcellularLocation>
        <location evidence="3 19">Cytoplasm</location>
    </subcellularLocation>
</comment>
<evidence type="ECO:0000313" key="21">
    <source>
        <dbReference type="EMBL" id="MCF4102653.1"/>
    </source>
</evidence>
<comment type="catalytic activity">
    <reaction evidence="18 19">
        <text>UDP-N-acetyl-alpha-D-muramate + NADP(+) = UDP-N-acetyl-3-O-(1-carboxyvinyl)-alpha-D-glucosamine + NADPH + H(+)</text>
        <dbReference type="Rhea" id="RHEA:12248"/>
        <dbReference type="ChEBI" id="CHEBI:15378"/>
        <dbReference type="ChEBI" id="CHEBI:57783"/>
        <dbReference type="ChEBI" id="CHEBI:58349"/>
        <dbReference type="ChEBI" id="CHEBI:68483"/>
        <dbReference type="ChEBI" id="CHEBI:70757"/>
        <dbReference type="EC" id="1.3.1.98"/>
    </reaction>
</comment>
<dbReference type="PANTHER" id="PTHR21071:SF4">
    <property type="entry name" value="UDP-N-ACETYLENOLPYRUVOYLGLUCOSAMINE REDUCTASE"/>
    <property type="match status" value="1"/>
</dbReference>
<dbReference type="GO" id="GO:0008762">
    <property type="term" value="F:UDP-N-acetylmuramate dehydrogenase activity"/>
    <property type="evidence" value="ECO:0007669"/>
    <property type="project" value="UniProtKB-EC"/>
</dbReference>
<reference evidence="21" key="1">
    <citation type="submission" date="2022-01" db="EMBL/GenBank/DDBJ databases">
        <title>Gillisia lutea sp. nov., isolated from marine plastic residues from the Malvarosa beach (Valencia, Spain).</title>
        <authorList>
            <person name="Vidal-Verdu A."/>
            <person name="Molina-Menor E."/>
            <person name="Satari L."/>
            <person name="Pascual J."/>
            <person name="Pereto J."/>
            <person name="Porcar M."/>
        </authorList>
    </citation>
    <scope>NUCLEOTIDE SEQUENCE</scope>
    <source>
        <strain evidence="21">M10.2A</strain>
    </source>
</reference>
<keyword evidence="10 19" id="KW-0274">FAD</keyword>
<feature type="active site" evidence="19">
    <location>
        <position position="281"/>
    </location>
</feature>
<evidence type="ECO:0000256" key="7">
    <source>
        <dbReference type="ARBA" id="ARBA00022490"/>
    </source>
</evidence>
<evidence type="ECO:0000256" key="10">
    <source>
        <dbReference type="ARBA" id="ARBA00022827"/>
    </source>
</evidence>
<evidence type="ECO:0000256" key="12">
    <source>
        <dbReference type="ARBA" id="ARBA00022960"/>
    </source>
</evidence>
<evidence type="ECO:0000256" key="1">
    <source>
        <dbReference type="ARBA" id="ARBA00001974"/>
    </source>
</evidence>
<keyword evidence="12 19" id="KW-0133">Cell shape</keyword>
<dbReference type="EC" id="1.3.1.98" evidence="5 19"/>
<comment type="function">
    <text evidence="2 19">Cell wall formation.</text>
</comment>
<dbReference type="PANTHER" id="PTHR21071">
    <property type="entry name" value="UDP-N-ACETYLENOLPYRUVOYLGLUCOSAMINE REDUCTASE"/>
    <property type="match status" value="1"/>
</dbReference>
<dbReference type="InterPro" id="IPR036318">
    <property type="entry name" value="FAD-bd_PCMH-like_sf"/>
</dbReference>
<keyword evidence="16 19" id="KW-0961">Cell wall biogenesis/degradation</keyword>
<evidence type="ECO:0000256" key="13">
    <source>
        <dbReference type="ARBA" id="ARBA00022984"/>
    </source>
</evidence>
<dbReference type="Pfam" id="PF01565">
    <property type="entry name" value="FAD_binding_4"/>
    <property type="match status" value="1"/>
</dbReference>
<dbReference type="Pfam" id="PF02873">
    <property type="entry name" value="MurB_C"/>
    <property type="match status" value="1"/>
</dbReference>
<keyword evidence="13 19" id="KW-0573">Peptidoglycan synthesis</keyword>
<evidence type="ECO:0000256" key="11">
    <source>
        <dbReference type="ARBA" id="ARBA00022857"/>
    </source>
</evidence>
<keyword evidence="14 19" id="KW-0560">Oxidoreductase</keyword>
<dbReference type="InterPro" id="IPR016169">
    <property type="entry name" value="FAD-bd_PCMH_sub2"/>
</dbReference>
<keyword evidence="15 19" id="KW-0131">Cell cycle</keyword>
<keyword evidence="22" id="KW-1185">Reference proteome</keyword>
<dbReference type="Gene3D" id="3.90.78.10">
    <property type="entry name" value="UDP-N-acetylenolpyruvoylglucosamine reductase, C-terminal domain"/>
    <property type="match status" value="1"/>
</dbReference>
<evidence type="ECO:0000256" key="3">
    <source>
        <dbReference type="ARBA" id="ARBA00004496"/>
    </source>
</evidence>
<organism evidence="21 22">
    <name type="scientific">Gillisia lutea</name>
    <dbReference type="NCBI Taxonomy" id="2909668"/>
    <lineage>
        <taxon>Bacteria</taxon>
        <taxon>Pseudomonadati</taxon>
        <taxon>Bacteroidota</taxon>
        <taxon>Flavobacteriia</taxon>
        <taxon>Flavobacteriales</taxon>
        <taxon>Flavobacteriaceae</taxon>
        <taxon>Gillisia</taxon>
    </lineage>
</organism>
<evidence type="ECO:0000313" key="22">
    <source>
        <dbReference type="Proteomes" id="UP001179363"/>
    </source>
</evidence>
<evidence type="ECO:0000256" key="9">
    <source>
        <dbReference type="ARBA" id="ARBA00022630"/>
    </source>
</evidence>
<dbReference type="InterPro" id="IPR003170">
    <property type="entry name" value="MurB"/>
</dbReference>
<dbReference type="HAMAP" id="MF_00037">
    <property type="entry name" value="MurB"/>
    <property type="match status" value="1"/>
</dbReference>
<evidence type="ECO:0000256" key="14">
    <source>
        <dbReference type="ARBA" id="ARBA00023002"/>
    </source>
</evidence>
<evidence type="ECO:0000256" key="16">
    <source>
        <dbReference type="ARBA" id="ARBA00023316"/>
    </source>
</evidence>
<dbReference type="RefSeq" id="WP_236134796.1">
    <property type="nucleotide sequence ID" value="NZ_JAKGTH010000011.1"/>
</dbReference>
<dbReference type="InterPro" id="IPR016166">
    <property type="entry name" value="FAD-bd_PCMH"/>
</dbReference>
<dbReference type="Gene3D" id="3.30.43.10">
    <property type="entry name" value="Uridine Diphospho-n-acetylenolpyruvylglucosamine Reductase, domain 2"/>
    <property type="match status" value="1"/>
</dbReference>
<feature type="active site" evidence="19">
    <location>
        <position position="160"/>
    </location>
</feature>
<keyword evidence="9 19" id="KW-0285">Flavoprotein</keyword>
<feature type="active site" description="Proton donor" evidence="19">
    <location>
        <position position="211"/>
    </location>
</feature>
<dbReference type="SUPFAM" id="SSF56194">
    <property type="entry name" value="Uridine diphospho-N-Acetylenolpyruvylglucosamine reductase, MurB, C-terminal domain"/>
    <property type="match status" value="1"/>
</dbReference>
<evidence type="ECO:0000256" key="17">
    <source>
        <dbReference type="ARBA" id="ARBA00031026"/>
    </source>
</evidence>
<dbReference type="InterPro" id="IPR016167">
    <property type="entry name" value="FAD-bd_PCMH_sub1"/>
</dbReference>
<evidence type="ECO:0000256" key="18">
    <source>
        <dbReference type="ARBA" id="ARBA00048914"/>
    </source>
</evidence>
<dbReference type="InterPro" id="IPR011601">
    <property type="entry name" value="MurB_C"/>
</dbReference>
<evidence type="ECO:0000256" key="19">
    <source>
        <dbReference type="HAMAP-Rule" id="MF_00037"/>
    </source>
</evidence>
<comment type="similarity">
    <text evidence="19">Belongs to the MurB family.</text>
</comment>
<proteinExistence type="inferred from homology"/>
<keyword evidence="7 19" id="KW-0963">Cytoplasm</keyword>
<evidence type="ECO:0000256" key="4">
    <source>
        <dbReference type="ARBA" id="ARBA00004752"/>
    </source>
</evidence>
<dbReference type="InterPro" id="IPR006094">
    <property type="entry name" value="Oxid_FAD_bind_N"/>
</dbReference>
<dbReference type="NCBIfam" id="TIGR00179">
    <property type="entry name" value="murB"/>
    <property type="match status" value="1"/>
</dbReference>
<dbReference type="PROSITE" id="PS51387">
    <property type="entry name" value="FAD_PCMH"/>
    <property type="match status" value="1"/>
</dbReference>
<accession>A0ABS9EIG5</accession>
<dbReference type="Gene3D" id="3.30.465.10">
    <property type="match status" value="1"/>
</dbReference>
<keyword evidence="11 19" id="KW-0521">NADP</keyword>
<evidence type="ECO:0000256" key="8">
    <source>
        <dbReference type="ARBA" id="ARBA00022618"/>
    </source>
</evidence>
<evidence type="ECO:0000256" key="2">
    <source>
        <dbReference type="ARBA" id="ARBA00003921"/>
    </source>
</evidence>
<gene>
    <name evidence="19 21" type="primary">murB</name>
    <name evidence="21" type="ORF">L1I30_13330</name>
</gene>
<dbReference type="InterPro" id="IPR036635">
    <property type="entry name" value="MurB_C_sf"/>
</dbReference>
<feature type="domain" description="FAD-binding PCMH-type" evidence="20">
    <location>
        <begin position="17"/>
        <end position="182"/>
    </location>
</feature>
<comment type="caution">
    <text evidence="21">The sequence shown here is derived from an EMBL/GenBank/DDBJ whole genome shotgun (WGS) entry which is preliminary data.</text>
</comment>